<organism evidence="1">
    <name type="scientific">uncultured bacterium contig00031</name>
    <dbReference type="NCBI Taxonomy" id="1181520"/>
    <lineage>
        <taxon>Bacteria</taxon>
        <taxon>environmental samples</taxon>
    </lineage>
</organism>
<name>A0A806K0U6_9BACT</name>
<accession>A0A806K0U6</accession>
<dbReference type="EMBL" id="JQ844219">
    <property type="protein sequence ID" value="AGS53023.1"/>
    <property type="molecule type" value="Genomic_DNA"/>
</dbReference>
<dbReference type="AlphaFoldDB" id="A0A806K0U6"/>
<evidence type="ECO:0000313" key="1">
    <source>
        <dbReference type="EMBL" id="AGS53023.1"/>
    </source>
</evidence>
<reference evidence="1" key="1">
    <citation type="submission" date="2012-03" db="EMBL/GenBank/DDBJ databases">
        <title>Functional metagenomics reveals considerable lignocellulase gene clusters in the gut microbiome of a wood-feeding higher termite.</title>
        <authorList>
            <person name="Liu N."/>
        </authorList>
    </citation>
    <scope>NUCLEOTIDE SEQUENCE</scope>
</reference>
<sequence length="38" mass="4401">MFSPAQIGEMVRKIYADLHKTADYRARLDIEKYAIQSA</sequence>
<proteinExistence type="predicted"/>
<protein>
    <submittedName>
        <fullName evidence="1">Uncharacterized protein</fullName>
    </submittedName>
</protein>